<dbReference type="PANTHER" id="PTHR10472">
    <property type="entry name" value="D-TYROSYL-TRNA TYR DEACYLASE"/>
    <property type="match status" value="1"/>
</dbReference>
<comment type="catalytic activity">
    <reaction evidence="2">
        <text>a D-aminoacyl-tRNA + H2O = a tRNA + a D-alpha-amino acid + H(+)</text>
        <dbReference type="Rhea" id="RHEA:13953"/>
        <dbReference type="Rhea" id="RHEA-COMP:10123"/>
        <dbReference type="Rhea" id="RHEA-COMP:10124"/>
        <dbReference type="ChEBI" id="CHEBI:15377"/>
        <dbReference type="ChEBI" id="CHEBI:15378"/>
        <dbReference type="ChEBI" id="CHEBI:59871"/>
        <dbReference type="ChEBI" id="CHEBI:78442"/>
        <dbReference type="ChEBI" id="CHEBI:79333"/>
        <dbReference type="EC" id="3.1.1.96"/>
    </reaction>
</comment>
<dbReference type="GO" id="GO:0019478">
    <property type="term" value="P:D-amino acid catabolic process"/>
    <property type="evidence" value="ECO:0007669"/>
    <property type="project" value="UniProtKB-UniRule"/>
</dbReference>
<comment type="caution">
    <text evidence="3">The sequence shown here is derived from an EMBL/GenBank/DDBJ whole genome shotgun (WGS) entry which is preliminary data.</text>
</comment>
<evidence type="ECO:0000313" key="4">
    <source>
        <dbReference type="Proteomes" id="UP000886884"/>
    </source>
</evidence>
<dbReference type="GO" id="GO:0005737">
    <property type="term" value="C:cytoplasm"/>
    <property type="evidence" value="ECO:0007669"/>
    <property type="project" value="UniProtKB-SubCell"/>
</dbReference>
<dbReference type="Pfam" id="PF02580">
    <property type="entry name" value="Tyr_Deacylase"/>
    <property type="match status" value="1"/>
</dbReference>
<comment type="function">
    <text evidence="2">An aminoacyl-tRNA editing enzyme that deacylates mischarged D-aminoacyl-tRNAs. Also deacylates mischarged glycyl-tRNA(Ala), protecting cells against glycine mischarging by AlaRS. Acts via tRNA-based rather than protein-based catalysis; rejects L-amino acids rather than detecting D-amino acids in the active site. By recycling D-aminoacyl-tRNA to D-amino acids and free tRNA molecules, this enzyme counteracts the toxicity associated with the formation of D-aminoacyl-tRNA entities in vivo and helps enforce protein L-homochirality.</text>
</comment>
<dbReference type="GO" id="GO:0051500">
    <property type="term" value="F:D-tyrosyl-tRNA(Tyr) deacylase activity"/>
    <property type="evidence" value="ECO:0007669"/>
    <property type="project" value="TreeGrafter"/>
</dbReference>
<comment type="subunit">
    <text evidence="2">Homodimer.</text>
</comment>
<name>A0A9D1P7I8_9FIRM</name>
<protein>
    <recommendedName>
        <fullName evidence="2">D-aminoacyl-tRNA deacylase</fullName>
        <shortName evidence="2">DTD</shortName>
        <ecNumber evidence="2">3.1.1.96</ecNumber>
    </recommendedName>
    <alternativeName>
        <fullName evidence="2">Gly-tRNA(Ala) deacylase</fullName>
        <ecNumber evidence="2">3.1.1.-</ecNumber>
    </alternativeName>
</protein>
<dbReference type="AlphaFoldDB" id="A0A9D1P7I8"/>
<keyword evidence="2 3" id="KW-0378">Hydrolase</keyword>
<reference evidence="3" key="2">
    <citation type="journal article" date="2021" name="PeerJ">
        <title>Extensive microbial diversity within the chicken gut microbiome revealed by metagenomics and culture.</title>
        <authorList>
            <person name="Gilroy R."/>
            <person name="Ravi A."/>
            <person name="Getino M."/>
            <person name="Pursley I."/>
            <person name="Horton D.L."/>
            <person name="Alikhan N.F."/>
            <person name="Baker D."/>
            <person name="Gharbi K."/>
            <person name="Hall N."/>
            <person name="Watson M."/>
            <person name="Adriaenssens E.M."/>
            <person name="Foster-Nyarko E."/>
            <person name="Jarju S."/>
            <person name="Secka A."/>
            <person name="Antonio M."/>
            <person name="Oren A."/>
            <person name="Chaudhuri R.R."/>
            <person name="La Ragione R."/>
            <person name="Hildebrand F."/>
            <person name="Pallen M.J."/>
        </authorList>
    </citation>
    <scope>NUCLEOTIDE SEQUENCE</scope>
    <source>
        <strain evidence="3">CHK183-6373</strain>
    </source>
</reference>
<comment type="similarity">
    <text evidence="1 2">Belongs to the DTD family.</text>
</comment>
<dbReference type="PANTHER" id="PTHR10472:SF5">
    <property type="entry name" value="D-AMINOACYL-TRNA DEACYLASE 1"/>
    <property type="match status" value="1"/>
</dbReference>
<dbReference type="EC" id="3.1.1.96" evidence="2"/>
<dbReference type="Proteomes" id="UP000886884">
    <property type="component" value="Unassembled WGS sequence"/>
</dbReference>
<gene>
    <name evidence="2" type="primary">dtd</name>
    <name evidence="3" type="ORF">IAA64_03850</name>
</gene>
<proteinExistence type="inferred from homology"/>
<dbReference type="GO" id="GO:0106026">
    <property type="term" value="F:Gly-tRNA(Ala) deacylase activity"/>
    <property type="evidence" value="ECO:0007669"/>
    <property type="project" value="UniProtKB-UniRule"/>
</dbReference>
<evidence type="ECO:0000256" key="1">
    <source>
        <dbReference type="ARBA" id="ARBA00009673"/>
    </source>
</evidence>
<evidence type="ECO:0000313" key="3">
    <source>
        <dbReference type="EMBL" id="HIV27079.1"/>
    </source>
</evidence>
<comment type="domain">
    <text evidence="2">A Gly-cisPro motif from one monomer fits into the active site of the other monomer to allow specific chiral rejection of L-amino acids.</text>
</comment>
<dbReference type="GO" id="GO:0043908">
    <property type="term" value="F:Ser(Gly)-tRNA(Ala) hydrolase activity"/>
    <property type="evidence" value="ECO:0007669"/>
    <property type="project" value="UniProtKB-UniRule"/>
</dbReference>
<comment type="subcellular location">
    <subcellularLocation>
        <location evidence="2">Cytoplasm</location>
    </subcellularLocation>
</comment>
<sequence>MRCVVQRVAHASVTVNEQKIAAIGAGYLVLVGVEDGDGENDMIYCADKIAGLRIFEDENGKMNLSIEDVGGEVLLVSQFTLLGDARHGRRPSFSAAARPEVADPLCQAMRQRLAARGLAVQTGQFQAHMRVELLNDGPVTILLDSRKGF</sequence>
<dbReference type="GO" id="GO:0000049">
    <property type="term" value="F:tRNA binding"/>
    <property type="evidence" value="ECO:0007669"/>
    <property type="project" value="UniProtKB-UniRule"/>
</dbReference>
<dbReference type="EC" id="3.1.1.-" evidence="2"/>
<dbReference type="Gene3D" id="3.50.80.10">
    <property type="entry name" value="D-tyrosyl-tRNA(Tyr) deacylase"/>
    <property type="match status" value="1"/>
</dbReference>
<reference evidence="3" key="1">
    <citation type="submission" date="2020-10" db="EMBL/GenBank/DDBJ databases">
        <authorList>
            <person name="Gilroy R."/>
        </authorList>
    </citation>
    <scope>NUCLEOTIDE SEQUENCE</scope>
    <source>
        <strain evidence="3">CHK183-6373</strain>
    </source>
</reference>
<dbReference type="InterPro" id="IPR003732">
    <property type="entry name" value="Daa-tRNA_deacyls_DTD"/>
</dbReference>
<accession>A0A9D1P7I8</accession>
<keyword evidence="2" id="KW-0963">Cytoplasm</keyword>
<dbReference type="HAMAP" id="MF_00518">
    <property type="entry name" value="Deacylase_Dtd"/>
    <property type="match status" value="1"/>
</dbReference>
<organism evidence="3 4">
    <name type="scientific">Candidatus Ornithocaccomicrobium faecavium</name>
    <dbReference type="NCBI Taxonomy" id="2840890"/>
    <lineage>
        <taxon>Bacteria</taxon>
        <taxon>Bacillati</taxon>
        <taxon>Bacillota</taxon>
        <taxon>Clostridia</taxon>
        <taxon>Candidatus Ornithocaccomicrobium</taxon>
    </lineage>
</organism>
<comment type="catalytic activity">
    <reaction evidence="2">
        <text>glycyl-tRNA(Ala) + H2O = tRNA(Ala) + glycine + H(+)</text>
        <dbReference type="Rhea" id="RHEA:53744"/>
        <dbReference type="Rhea" id="RHEA-COMP:9657"/>
        <dbReference type="Rhea" id="RHEA-COMP:13640"/>
        <dbReference type="ChEBI" id="CHEBI:15377"/>
        <dbReference type="ChEBI" id="CHEBI:15378"/>
        <dbReference type="ChEBI" id="CHEBI:57305"/>
        <dbReference type="ChEBI" id="CHEBI:78442"/>
        <dbReference type="ChEBI" id="CHEBI:78522"/>
    </reaction>
</comment>
<feature type="short sequence motif" description="Gly-cisPro motif, important for rejection of L-amino acids" evidence="2">
    <location>
        <begin position="137"/>
        <end position="138"/>
    </location>
</feature>
<dbReference type="NCBIfam" id="TIGR00256">
    <property type="entry name" value="D-aminoacyl-tRNA deacylase"/>
    <property type="match status" value="1"/>
</dbReference>
<evidence type="ECO:0000256" key="2">
    <source>
        <dbReference type="HAMAP-Rule" id="MF_00518"/>
    </source>
</evidence>
<dbReference type="InterPro" id="IPR023509">
    <property type="entry name" value="DTD-like_sf"/>
</dbReference>
<dbReference type="SUPFAM" id="SSF69500">
    <property type="entry name" value="DTD-like"/>
    <property type="match status" value="1"/>
</dbReference>
<dbReference type="EMBL" id="DVOT01000068">
    <property type="protein sequence ID" value="HIV27079.1"/>
    <property type="molecule type" value="Genomic_DNA"/>
</dbReference>
<keyword evidence="2" id="KW-0694">RNA-binding</keyword>
<dbReference type="FunFam" id="3.50.80.10:FF:000001">
    <property type="entry name" value="D-aminoacyl-tRNA deacylase"/>
    <property type="match status" value="1"/>
</dbReference>
<keyword evidence="2" id="KW-0820">tRNA-binding</keyword>